<gene>
    <name evidence="3" type="ORF">ZHD862_LOCUS37088</name>
</gene>
<keyword evidence="2" id="KW-0472">Membrane</keyword>
<feature type="region of interest" description="Disordered" evidence="1">
    <location>
        <begin position="75"/>
        <end position="123"/>
    </location>
</feature>
<proteinExistence type="predicted"/>
<keyword evidence="2" id="KW-0812">Transmembrane</keyword>
<protein>
    <submittedName>
        <fullName evidence="3">Uncharacterized protein</fullName>
    </submittedName>
</protein>
<name>A0A815SSR0_9BILA</name>
<organism evidence="3 4">
    <name type="scientific">Rotaria sordida</name>
    <dbReference type="NCBI Taxonomy" id="392033"/>
    <lineage>
        <taxon>Eukaryota</taxon>
        <taxon>Metazoa</taxon>
        <taxon>Spiralia</taxon>
        <taxon>Gnathifera</taxon>
        <taxon>Rotifera</taxon>
        <taxon>Eurotatoria</taxon>
        <taxon>Bdelloidea</taxon>
        <taxon>Philodinida</taxon>
        <taxon>Philodinidae</taxon>
        <taxon>Rotaria</taxon>
    </lineage>
</organism>
<evidence type="ECO:0000313" key="3">
    <source>
        <dbReference type="EMBL" id="CAF1492740.1"/>
    </source>
</evidence>
<feature type="transmembrane region" description="Helical" evidence="2">
    <location>
        <begin position="27"/>
        <end position="51"/>
    </location>
</feature>
<reference evidence="3" key="1">
    <citation type="submission" date="2021-02" db="EMBL/GenBank/DDBJ databases">
        <authorList>
            <person name="Nowell W R."/>
        </authorList>
    </citation>
    <scope>NUCLEOTIDE SEQUENCE</scope>
</reference>
<sequence length="123" mass="14224">MTLIQFEYIYIYLLFSCFFLFEEKPNTIIIIIAVIGVLILLALLIGVFCFLKFRNSIGSSQKSLTMDSNIKEESIPSDINTNDDDLNLNNPPSPVKRDLHMDPKKQEENHRGGYSKQQFDEFE</sequence>
<accession>A0A815SSR0</accession>
<feature type="compositionally biased region" description="Basic and acidic residues" evidence="1">
    <location>
        <begin position="95"/>
        <end position="111"/>
    </location>
</feature>
<dbReference type="EMBL" id="CAJNOT010006602">
    <property type="protein sequence ID" value="CAF1492740.1"/>
    <property type="molecule type" value="Genomic_DNA"/>
</dbReference>
<comment type="caution">
    <text evidence="3">The sequence shown here is derived from an EMBL/GenBank/DDBJ whole genome shotgun (WGS) entry which is preliminary data.</text>
</comment>
<feature type="transmembrane region" description="Helical" evidence="2">
    <location>
        <begin position="5"/>
        <end position="21"/>
    </location>
</feature>
<evidence type="ECO:0000256" key="2">
    <source>
        <dbReference type="SAM" id="Phobius"/>
    </source>
</evidence>
<keyword evidence="2" id="KW-1133">Transmembrane helix</keyword>
<dbReference type="AlphaFoldDB" id="A0A815SSR0"/>
<evidence type="ECO:0000313" key="4">
    <source>
        <dbReference type="Proteomes" id="UP000663864"/>
    </source>
</evidence>
<evidence type="ECO:0000256" key="1">
    <source>
        <dbReference type="SAM" id="MobiDB-lite"/>
    </source>
</evidence>
<dbReference type="Proteomes" id="UP000663864">
    <property type="component" value="Unassembled WGS sequence"/>
</dbReference>